<organism evidence="1 2">
    <name type="scientific">Marinobacterium lutimaris</name>
    <dbReference type="NCBI Taxonomy" id="568106"/>
    <lineage>
        <taxon>Bacteria</taxon>
        <taxon>Pseudomonadati</taxon>
        <taxon>Pseudomonadota</taxon>
        <taxon>Gammaproteobacteria</taxon>
        <taxon>Oceanospirillales</taxon>
        <taxon>Oceanospirillaceae</taxon>
        <taxon>Marinobacterium</taxon>
    </lineage>
</organism>
<accession>A0A1H5XRT6</accession>
<reference evidence="1 2" key="1">
    <citation type="submission" date="2016-10" db="EMBL/GenBank/DDBJ databases">
        <authorList>
            <person name="de Groot N.N."/>
        </authorList>
    </citation>
    <scope>NUCLEOTIDE SEQUENCE [LARGE SCALE GENOMIC DNA]</scope>
    <source>
        <strain evidence="1 2">DSM 22012</strain>
    </source>
</reference>
<evidence type="ECO:0000313" key="1">
    <source>
        <dbReference type="EMBL" id="SEG14431.1"/>
    </source>
</evidence>
<dbReference type="RefSeq" id="WP_104002383.1">
    <property type="nucleotide sequence ID" value="NZ_FNVQ01000001.1"/>
</dbReference>
<keyword evidence="2" id="KW-1185">Reference proteome</keyword>
<dbReference type="OrthoDB" id="6113780at2"/>
<name>A0A1H5XRT6_9GAMM</name>
<dbReference type="AlphaFoldDB" id="A0A1H5XRT6"/>
<dbReference type="Proteomes" id="UP000236745">
    <property type="component" value="Unassembled WGS sequence"/>
</dbReference>
<proteinExistence type="predicted"/>
<gene>
    <name evidence="1" type="ORF">SAMN05444390_1011482</name>
</gene>
<evidence type="ECO:0000313" key="2">
    <source>
        <dbReference type="Proteomes" id="UP000236745"/>
    </source>
</evidence>
<protein>
    <submittedName>
        <fullName evidence="1">Uncharacterized protein</fullName>
    </submittedName>
</protein>
<dbReference type="EMBL" id="FNVQ01000001">
    <property type="protein sequence ID" value="SEG14431.1"/>
    <property type="molecule type" value="Genomic_DNA"/>
</dbReference>
<sequence length="599" mass="66651">MIGSGVIGVGAVAGELGIISPEADLIQFNQNVKFREIEPSADLIVFEQSVGEIEPARDLIRFQQRVGSVAARRRLPQAYIWINGVDYSSYTALDSVSVSFNEDQSATASIFVFRPLDAVINIPSFHAKQIRIETHVDPNDPASDVFPLFTGWIETAQHDRTRRGIAFTCSNLRDERLGDEDAGQLRALTGGVYSNVTQVEDAKGRDYANELMKTVCGSIGYDRAGDRRFYNWGVAGKPVNRTLTGAQVAYADPSTEFQTRSSVINRVTVNIDYRYSLLRSISSEVNVYKERNLVTGQFSTQFGPRDIIDYKAFRRDLMIEKAQSFEPWETLSYSIYPLEKAGNGGFVFDNLWPVADTWCQGFKSSIARRVAQPVTESYKFTITAPQSVDAYGKTIDGTELNYALDTEYDEALWEEEFKQTRKRDFDAARAVAQASADNRRADLALAFEAAYRIGKKQIVAAHRQTHIRGSVHSIFPVDLGDVCEHDNRIVDSIGQITGFEYAIGNGIRRTTIRMTISYMDTLVAAPAENWAAPLAPGYPEADLVLESTAEYNADTEVRAFEINVAEIPADYTDELEPAIAESAYTLPLEINSITLVNGR</sequence>